<proteinExistence type="predicted"/>
<comment type="caution">
    <text evidence="1">The sequence shown here is derived from an EMBL/GenBank/DDBJ whole genome shotgun (WGS) entry which is preliminary data.</text>
</comment>
<name>A0AAE0VFJ9_9TELE</name>
<evidence type="ECO:0000313" key="1">
    <source>
        <dbReference type="EMBL" id="KAK3554748.1"/>
    </source>
</evidence>
<dbReference type="AlphaFoldDB" id="A0AAE0VFJ9"/>
<dbReference type="Proteomes" id="UP001274896">
    <property type="component" value="Unassembled WGS sequence"/>
</dbReference>
<feature type="non-terminal residue" evidence="1">
    <location>
        <position position="234"/>
    </location>
</feature>
<protein>
    <submittedName>
        <fullName evidence="1">Uncharacterized protein</fullName>
    </submittedName>
</protein>
<reference evidence="1" key="1">
    <citation type="submission" date="2023-06" db="EMBL/GenBank/DDBJ databases">
        <title>Male Hemibagrus guttatus genome.</title>
        <authorList>
            <person name="Bian C."/>
        </authorList>
    </citation>
    <scope>NUCLEOTIDE SEQUENCE</scope>
    <source>
        <strain evidence="1">Male_cb2023</strain>
        <tissue evidence="1">Muscle</tissue>
    </source>
</reference>
<accession>A0AAE0VFJ9</accession>
<keyword evidence="2" id="KW-1185">Reference proteome</keyword>
<dbReference type="EMBL" id="JAUCMX010000002">
    <property type="protein sequence ID" value="KAK3554748.1"/>
    <property type="molecule type" value="Genomic_DNA"/>
</dbReference>
<sequence length="234" mass="26363">ANKPWLAGCDLYTPAHWGDQREAHHHPAGFWEYCDPWLGQLVCHDQSSQQGLLRSCVHGNAQTVPSAQVRIGGPAGEWPLLVGLIPDLPVPLLLGHDWPRFKAAISTATWKKSSQKAKSWCGRLIWLGRTGELMLPPLAIRSFGKEQKENDWLKHCWCQVCEINRVNTDPTQCLPTSYFTVRNGLLYYHMEWRGQSCGLLVVPRYHGFCSDLSMSSGHFILDDGSSAENQSRQN</sequence>
<gene>
    <name evidence="1" type="ORF">QTP70_033442</name>
</gene>
<organism evidence="1 2">
    <name type="scientific">Hemibagrus guttatus</name>
    <dbReference type="NCBI Taxonomy" id="175788"/>
    <lineage>
        <taxon>Eukaryota</taxon>
        <taxon>Metazoa</taxon>
        <taxon>Chordata</taxon>
        <taxon>Craniata</taxon>
        <taxon>Vertebrata</taxon>
        <taxon>Euteleostomi</taxon>
        <taxon>Actinopterygii</taxon>
        <taxon>Neopterygii</taxon>
        <taxon>Teleostei</taxon>
        <taxon>Ostariophysi</taxon>
        <taxon>Siluriformes</taxon>
        <taxon>Bagridae</taxon>
        <taxon>Hemibagrus</taxon>
    </lineage>
</organism>
<evidence type="ECO:0000313" key="2">
    <source>
        <dbReference type="Proteomes" id="UP001274896"/>
    </source>
</evidence>